<sequence length="62" mass="7229">MDKFRSIIKWWVPEEISDLPSTARRANLLRSPFFYKISCRRRLIYVLPCGLMIRGNAQAGVS</sequence>
<evidence type="ECO:0000313" key="1">
    <source>
        <dbReference type="EMBL" id="EXB38569.1"/>
    </source>
</evidence>
<proteinExistence type="predicted"/>
<dbReference type="Proteomes" id="UP000030645">
    <property type="component" value="Unassembled WGS sequence"/>
</dbReference>
<gene>
    <name evidence="1" type="ORF">L484_008597</name>
</gene>
<name>W9QJK2_9ROSA</name>
<organism evidence="1 2">
    <name type="scientific">Morus notabilis</name>
    <dbReference type="NCBI Taxonomy" id="981085"/>
    <lineage>
        <taxon>Eukaryota</taxon>
        <taxon>Viridiplantae</taxon>
        <taxon>Streptophyta</taxon>
        <taxon>Embryophyta</taxon>
        <taxon>Tracheophyta</taxon>
        <taxon>Spermatophyta</taxon>
        <taxon>Magnoliopsida</taxon>
        <taxon>eudicotyledons</taxon>
        <taxon>Gunneridae</taxon>
        <taxon>Pentapetalae</taxon>
        <taxon>rosids</taxon>
        <taxon>fabids</taxon>
        <taxon>Rosales</taxon>
        <taxon>Moraceae</taxon>
        <taxon>Moreae</taxon>
        <taxon>Morus</taxon>
    </lineage>
</organism>
<protein>
    <submittedName>
        <fullName evidence="1">Uncharacterized protein</fullName>
    </submittedName>
</protein>
<evidence type="ECO:0000313" key="2">
    <source>
        <dbReference type="Proteomes" id="UP000030645"/>
    </source>
</evidence>
<dbReference type="EMBL" id="KE343698">
    <property type="protein sequence ID" value="EXB38569.1"/>
    <property type="molecule type" value="Genomic_DNA"/>
</dbReference>
<keyword evidence="2" id="KW-1185">Reference proteome</keyword>
<accession>W9QJK2</accession>
<dbReference type="AlphaFoldDB" id="W9QJK2"/>
<reference evidence="2" key="1">
    <citation type="submission" date="2013-01" db="EMBL/GenBank/DDBJ databases">
        <title>Draft Genome Sequence of a Mulberry Tree, Morus notabilis C.K. Schneid.</title>
        <authorList>
            <person name="He N."/>
            <person name="Zhao S."/>
        </authorList>
    </citation>
    <scope>NUCLEOTIDE SEQUENCE</scope>
</reference>